<gene>
    <name evidence="2" type="ORF">QYS47_12565</name>
</gene>
<evidence type="ECO:0000313" key="2">
    <source>
        <dbReference type="EMBL" id="WKK82765.2"/>
    </source>
</evidence>
<dbReference type="EMBL" id="CP129968">
    <property type="protein sequence ID" value="WKK82765.2"/>
    <property type="molecule type" value="Genomic_DNA"/>
</dbReference>
<evidence type="ECO:0000256" key="1">
    <source>
        <dbReference type="SAM" id="SignalP"/>
    </source>
</evidence>
<dbReference type="AlphaFoldDB" id="A0AA49GHE1"/>
<feature type="chain" id="PRO_5041302166" evidence="1">
    <location>
        <begin position="19"/>
        <end position="266"/>
    </location>
</feature>
<dbReference type="Proteomes" id="UP001232019">
    <property type="component" value="Chromosome"/>
</dbReference>
<sequence length="266" mass="30993">MRLFIIILFVISFSGLQAQDYESVHIEKGRNPDIDNTIFKTGRGFLYQLSIYESGDEKQLVFSDTDWDFEEISQESSKGQVNSIIYLTASVNRSKRINKKQTEVIIGFEPQGKTFQNTGIVENAQNIWLHPPRSNFFKILELCPFPYVKFSSADLKWQDKIKIDQKWQDRRWATWEGDQTIDLIYANKGFKNIASHLGEFRCLITKSTAKSTFGESILTTYFNSEVGFVKMEYEILGRYTVLLELVEIKEFGEILSPEDYLIKKRR</sequence>
<proteinExistence type="predicted"/>
<accession>A0AA49GHE1</accession>
<dbReference type="KEGG" id="marp:QYS47_12565"/>
<organism evidence="2">
    <name type="scientific">Marivirga arenosa</name>
    <dbReference type="NCBI Taxonomy" id="3059076"/>
    <lineage>
        <taxon>Bacteria</taxon>
        <taxon>Pseudomonadati</taxon>
        <taxon>Bacteroidota</taxon>
        <taxon>Cytophagia</taxon>
        <taxon>Cytophagales</taxon>
        <taxon>Marivirgaceae</taxon>
        <taxon>Marivirga</taxon>
    </lineage>
</organism>
<feature type="signal peptide" evidence="1">
    <location>
        <begin position="1"/>
        <end position="18"/>
    </location>
</feature>
<name>A0AA49GHE1_9BACT</name>
<dbReference type="RefSeq" id="WP_322347505.1">
    <property type="nucleotide sequence ID" value="NZ_CP129968.2"/>
</dbReference>
<reference evidence="2" key="1">
    <citation type="submission" date="2023-08" db="EMBL/GenBank/DDBJ databases">
        <title>Comparative genomics and taxonomic characterization of three novel marine species of genus Marivirga.</title>
        <authorList>
            <person name="Muhammad N."/>
            <person name="Kim S.-G."/>
        </authorList>
    </citation>
    <scope>NUCLEOTIDE SEQUENCE</scope>
    <source>
        <strain evidence="2">BKB1-2</strain>
    </source>
</reference>
<protein>
    <submittedName>
        <fullName evidence="2">Uncharacterized protein</fullName>
    </submittedName>
</protein>
<keyword evidence="1" id="KW-0732">Signal</keyword>